<dbReference type="KEGG" id="aten:116292960"/>
<evidence type="ECO:0000256" key="1">
    <source>
        <dbReference type="SAM" id="Coils"/>
    </source>
</evidence>
<protein>
    <submittedName>
        <fullName evidence="3">Uncharacterized protein LOC116292960</fullName>
    </submittedName>
</protein>
<dbReference type="RefSeq" id="XP_031556179.1">
    <property type="nucleotide sequence ID" value="XM_031700319.1"/>
</dbReference>
<dbReference type="AlphaFoldDB" id="A0A6P8HIG3"/>
<evidence type="ECO:0000313" key="2">
    <source>
        <dbReference type="Proteomes" id="UP000515163"/>
    </source>
</evidence>
<dbReference type="OrthoDB" id="434723at2759"/>
<dbReference type="PANTHER" id="PTHR28309">
    <property type="entry name" value="REQUIRED FOR EXCISION 1-B DOMAIN-CONTAINING PROTEIN"/>
    <property type="match status" value="1"/>
</dbReference>
<dbReference type="Pfam" id="PF14966">
    <property type="entry name" value="DNA_repr_REX1B"/>
    <property type="match status" value="1"/>
</dbReference>
<evidence type="ECO:0000313" key="3">
    <source>
        <dbReference type="RefSeq" id="XP_031556179.1"/>
    </source>
</evidence>
<dbReference type="FunCoup" id="A0A6P8HIG3">
    <property type="interactions" value="67"/>
</dbReference>
<gene>
    <name evidence="3" type="primary">LOC116292960</name>
</gene>
<dbReference type="GeneID" id="116292960"/>
<keyword evidence="2" id="KW-1185">Reference proteome</keyword>
<dbReference type="InterPro" id="IPR039491">
    <property type="entry name" value="REX1-B"/>
</dbReference>
<keyword evidence="1" id="KW-0175">Coiled coil</keyword>
<name>A0A6P8HIG3_ACTTE</name>
<dbReference type="Proteomes" id="UP000515163">
    <property type="component" value="Unplaced"/>
</dbReference>
<dbReference type="InParanoid" id="A0A6P8HIG3"/>
<organism evidence="2 3">
    <name type="scientific">Actinia tenebrosa</name>
    <name type="common">Australian red waratah sea anemone</name>
    <dbReference type="NCBI Taxonomy" id="6105"/>
    <lineage>
        <taxon>Eukaryota</taxon>
        <taxon>Metazoa</taxon>
        <taxon>Cnidaria</taxon>
        <taxon>Anthozoa</taxon>
        <taxon>Hexacorallia</taxon>
        <taxon>Actiniaria</taxon>
        <taxon>Actiniidae</taxon>
        <taxon>Actinia</taxon>
    </lineage>
</organism>
<accession>A0A6P8HIG3</accession>
<dbReference type="PANTHER" id="PTHR28309:SF1">
    <property type="entry name" value="REQUIRED FOR EXCISION 1-B DOMAIN-CONTAINING PROTEIN"/>
    <property type="match status" value="1"/>
</dbReference>
<reference evidence="3" key="1">
    <citation type="submission" date="2025-08" db="UniProtKB">
        <authorList>
            <consortium name="RefSeq"/>
        </authorList>
    </citation>
    <scope>IDENTIFICATION</scope>
    <source>
        <tissue evidence="3">Tentacle</tissue>
    </source>
</reference>
<proteinExistence type="predicted"/>
<sequence>MDTELKDEVNLKQLLKQFFSLQEERVKTYKIFDVGFKLYICDSSDYDFPKYRQHVDNVTKKFISISQEVRNIEAKLKENGKPKLGNIIRGIQMNEKEKLDLTAKLQITEKDRVEHPEEDYSEESTSLKSSLQKVIESINDLLEELKYEAEDILLEGEEETEDR</sequence>
<feature type="coiled-coil region" evidence="1">
    <location>
        <begin position="128"/>
        <end position="155"/>
    </location>
</feature>